<dbReference type="Proteomes" id="UP000319502">
    <property type="component" value="Unassembled WGS sequence"/>
</dbReference>
<dbReference type="EMBL" id="VMNK01000003">
    <property type="protein sequence ID" value="TVO58592.1"/>
    <property type="molecule type" value="Genomic_DNA"/>
</dbReference>
<comment type="caution">
    <text evidence="1">The sequence shown here is derived from an EMBL/GenBank/DDBJ whole genome shotgun (WGS) entry which is preliminary data.</text>
</comment>
<sequence>MAIGEGRTVDVGRISEASSAECHHTNHLMWWKVLRFFNLCELLKPVEVVVSHAKEPATEGGKVKSGMRTESLYKATKEPVHVPLSGKTMEFDRAAVELLVADRVM</sequence>
<gene>
    <name evidence="1" type="ORF">FHP91_02695</name>
</gene>
<name>A0A557R0A4_9RHOO</name>
<proteinExistence type="predicted"/>
<protein>
    <submittedName>
        <fullName evidence="1">Uncharacterized protein</fullName>
    </submittedName>
</protein>
<accession>A0A557R0A4</accession>
<keyword evidence="2" id="KW-1185">Reference proteome</keyword>
<dbReference type="RefSeq" id="WP_144308128.1">
    <property type="nucleotide sequence ID" value="NZ_VMNK01000003.1"/>
</dbReference>
<dbReference type="AlphaFoldDB" id="A0A557R0A4"/>
<dbReference type="OrthoDB" id="9805728at2"/>
<reference evidence="1 2" key="1">
    <citation type="submission" date="2019-07" db="EMBL/GenBank/DDBJ databases">
        <title>The pathways for chlorine oxyanion respiration interact through the shared metabolite chlorate.</title>
        <authorList>
            <person name="Barnum T.P."/>
            <person name="Cheng Y."/>
            <person name="Hill K.A."/>
            <person name="Lucas L.N."/>
            <person name="Carlson H.K."/>
            <person name="Coates J.D."/>
        </authorList>
    </citation>
    <scope>NUCLEOTIDE SEQUENCE [LARGE SCALE GENOMIC DNA]</scope>
    <source>
        <strain evidence="1 2">SFB-3</strain>
    </source>
</reference>
<evidence type="ECO:0000313" key="1">
    <source>
        <dbReference type="EMBL" id="TVO58592.1"/>
    </source>
</evidence>
<evidence type="ECO:0000313" key="2">
    <source>
        <dbReference type="Proteomes" id="UP000319502"/>
    </source>
</evidence>
<organism evidence="1 2">
    <name type="scientific">Denitromonas halophila</name>
    <dbReference type="NCBI Taxonomy" id="1629404"/>
    <lineage>
        <taxon>Bacteria</taxon>
        <taxon>Pseudomonadati</taxon>
        <taxon>Pseudomonadota</taxon>
        <taxon>Betaproteobacteria</taxon>
        <taxon>Rhodocyclales</taxon>
        <taxon>Zoogloeaceae</taxon>
        <taxon>Denitromonas</taxon>
    </lineage>
</organism>